<evidence type="ECO:0000256" key="1">
    <source>
        <dbReference type="ARBA" id="ARBA00023125"/>
    </source>
</evidence>
<gene>
    <name evidence="3" type="ORF">AVEN_145106_1</name>
</gene>
<dbReference type="EMBL" id="BGPR01012822">
    <property type="protein sequence ID" value="GBN57816.1"/>
    <property type="molecule type" value="Genomic_DNA"/>
</dbReference>
<dbReference type="Proteomes" id="UP000499080">
    <property type="component" value="Unassembled WGS sequence"/>
</dbReference>
<dbReference type="OrthoDB" id="6507055at2759"/>
<sequence length="104" mass="11886">MEKAQEISKKLNVECDASFPSGWLHKFKLRHGISGKTVSGESGDVDCETVNDWIQNQLPDLLKVYEQKDISNADETGLFYIFCHLKLLLLNRIRVMVEKKGKCD</sequence>
<dbReference type="PROSITE" id="PS51253">
    <property type="entry name" value="HTH_CENPB"/>
    <property type="match status" value="1"/>
</dbReference>
<protein>
    <recommendedName>
        <fullName evidence="2">HTH CENPB-type domain-containing protein</fullName>
    </recommendedName>
</protein>
<evidence type="ECO:0000313" key="4">
    <source>
        <dbReference type="Proteomes" id="UP000499080"/>
    </source>
</evidence>
<feature type="domain" description="HTH CENPB-type" evidence="2">
    <location>
        <begin position="1"/>
        <end position="37"/>
    </location>
</feature>
<keyword evidence="4" id="KW-1185">Reference proteome</keyword>
<evidence type="ECO:0000259" key="2">
    <source>
        <dbReference type="PROSITE" id="PS51253"/>
    </source>
</evidence>
<comment type="caution">
    <text evidence="3">The sequence shown here is derived from an EMBL/GenBank/DDBJ whole genome shotgun (WGS) entry which is preliminary data.</text>
</comment>
<keyword evidence="1" id="KW-0238">DNA-binding</keyword>
<accession>A0A4Y2Q698</accession>
<dbReference type="AlphaFoldDB" id="A0A4Y2Q698"/>
<evidence type="ECO:0000313" key="3">
    <source>
        <dbReference type="EMBL" id="GBN57816.1"/>
    </source>
</evidence>
<organism evidence="3 4">
    <name type="scientific">Araneus ventricosus</name>
    <name type="common">Orbweaver spider</name>
    <name type="synonym">Epeira ventricosa</name>
    <dbReference type="NCBI Taxonomy" id="182803"/>
    <lineage>
        <taxon>Eukaryota</taxon>
        <taxon>Metazoa</taxon>
        <taxon>Ecdysozoa</taxon>
        <taxon>Arthropoda</taxon>
        <taxon>Chelicerata</taxon>
        <taxon>Arachnida</taxon>
        <taxon>Araneae</taxon>
        <taxon>Araneomorphae</taxon>
        <taxon>Entelegynae</taxon>
        <taxon>Araneoidea</taxon>
        <taxon>Araneidae</taxon>
        <taxon>Araneus</taxon>
    </lineage>
</organism>
<proteinExistence type="predicted"/>
<reference evidence="3 4" key="1">
    <citation type="journal article" date="2019" name="Sci. Rep.">
        <title>Orb-weaving spider Araneus ventricosus genome elucidates the spidroin gene catalogue.</title>
        <authorList>
            <person name="Kono N."/>
            <person name="Nakamura H."/>
            <person name="Ohtoshi R."/>
            <person name="Moran D.A.P."/>
            <person name="Shinohara A."/>
            <person name="Yoshida Y."/>
            <person name="Fujiwara M."/>
            <person name="Mori M."/>
            <person name="Tomita M."/>
            <person name="Arakawa K."/>
        </authorList>
    </citation>
    <scope>NUCLEOTIDE SEQUENCE [LARGE SCALE GENOMIC DNA]</scope>
</reference>
<dbReference type="InterPro" id="IPR006600">
    <property type="entry name" value="HTH_CenpB_DNA-bd_dom"/>
</dbReference>
<dbReference type="Pfam" id="PF03221">
    <property type="entry name" value="HTH_Tnp_Tc5"/>
    <property type="match status" value="1"/>
</dbReference>
<dbReference type="GO" id="GO:0003677">
    <property type="term" value="F:DNA binding"/>
    <property type="evidence" value="ECO:0007669"/>
    <property type="project" value="UniProtKB-KW"/>
</dbReference>
<name>A0A4Y2Q698_ARAVE</name>